<feature type="region of interest" description="Disordered" evidence="1">
    <location>
        <begin position="42"/>
        <end position="85"/>
    </location>
</feature>
<protein>
    <submittedName>
        <fullName evidence="3">Uncharacterized protein</fullName>
    </submittedName>
</protein>
<evidence type="ECO:0000313" key="3">
    <source>
        <dbReference type="EMBL" id="RDX85956.1"/>
    </source>
</evidence>
<gene>
    <name evidence="3" type="ORF">CR513_32780</name>
</gene>
<name>A0A371G5X5_MUCPR</name>
<keyword evidence="2" id="KW-0812">Transmembrane</keyword>
<dbReference type="Proteomes" id="UP000257109">
    <property type="component" value="Unassembled WGS sequence"/>
</dbReference>
<accession>A0A371G5X5</accession>
<keyword evidence="4" id="KW-1185">Reference proteome</keyword>
<evidence type="ECO:0000313" key="4">
    <source>
        <dbReference type="Proteomes" id="UP000257109"/>
    </source>
</evidence>
<evidence type="ECO:0000256" key="1">
    <source>
        <dbReference type="SAM" id="MobiDB-lite"/>
    </source>
</evidence>
<feature type="non-terminal residue" evidence="3">
    <location>
        <position position="1"/>
    </location>
</feature>
<keyword evidence="2" id="KW-0472">Membrane</keyword>
<sequence length="118" mass="14150">MVATHLLLDRPCQYDRKVIHDGVQTSSHLYIWDKRKKKKEREVEMREIKKRKNKSEKSKSEEKVEIKEPTQNGKSNREKKSKESLLVGPREVRMSSWPRGNLYMLYPLICYFMLLLLL</sequence>
<dbReference type="EMBL" id="QJKJ01006653">
    <property type="protein sequence ID" value="RDX85956.1"/>
    <property type="molecule type" value="Genomic_DNA"/>
</dbReference>
<organism evidence="3 4">
    <name type="scientific">Mucuna pruriens</name>
    <name type="common">Velvet bean</name>
    <name type="synonym">Dolichos pruriens</name>
    <dbReference type="NCBI Taxonomy" id="157652"/>
    <lineage>
        <taxon>Eukaryota</taxon>
        <taxon>Viridiplantae</taxon>
        <taxon>Streptophyta</taxon>
        <taxon>Embryophyta</taxon>
        <taxon>Tracheophyta</taxon>
        <taxon>Spermatophyta</taxon>
        <taxon>Magnoliopsida</taxon>
        <taxon>eudicotyledons</taxon>
        <taxon>Gunneridae</taxon>
        <taxon>Pentapetalae</taxon>
        <taxon>rosids</taxon>
        <taxon>fabids</taxon>
        <taxon>Fabales</taxon>
        <taxon>Fabaceae</taxon>
        <taxon>Papilionoideae</taxon>
        <taxon>50 kb inversion clade</taxon>
        <taxon>NPAAA clade</taxon>
        <taxon>indigoferoid/millettioid clade</taxon>
        <taxon>Phaseoleae</taxon>
        <taxon>Mucuna</taxon>
    </lineage>
</organism>
<dbReference type="AlphaFoldDB" id="A0A371G5X5"/>
<proteinExistence type="predicted"/>
<reference evidence="3" key="1">
    <citation type="submission" date="2018-05" db="EMBL/GenBank/DDBJ databases">
        <title>Draft genome of Mucuna pruriens seed.</title>
        <authorList>
            <person name="Nnadi N.E."/>
            <person name="Vos R."/>
            <person name="Hasami M.H."/>
            <person name="Devisetty U.K."/>
            <person name="Aguiy J.C."/>
        </authorList>
    </citation>
    <scope>NUCLEOTIDE SEQUENCE [LARGE SCALE GENOMIC DNA]</scope>
    <source>
        <strain evidence="3">JCA_2017</strain>
    </source>
</reference>
<evidence type="ECO:0000256" key="2">
    <source>
        <dbReference type="SAM" id="Phobius"/>
    </source>
</evidence>
<feature type="transmembrane region" description="Helical" evidence="2">
    <location>
        <begin position="100"/>
        <end position="117"/>
    </location>
</feature>
<feature type="compositionally biased region" description="Basic and acidic residues" evidence="1">
    <location>
        <begin position="55"/>
        <end position="68"/>
    </location>
</feature>
<keyword evidence="2" id="KW-1133">Transmembrane helix</keyword>
<comment type="caution">
    <text evidence="3">The sequence shown here is derived from an EMBL/GenBank/DDBJ whole genome shotgun (WGS) entry which is preliminary data.</text>
</comment>